<keyword evidence="2" id="KW-1185">Reference proteome</keyword>
<comment type="caution">
    <text evidence="1">The sequence shown here is derived from an EMBL/GenBank/DDBJ whole genome shotgun (WGS) entry which is preliminary data.</text>
</comment>
<dbReference type="EMBL" id="QZEZ01000014">
    <property type="protein sequence ID" value="RJK92507.1"/>
    <property type="molecule type" value="Genomic_DNA"/>
</dbReference>
<reference evidence="1 2" key="1">
    <citation type="submission" date="2018-09" db="EMBL/GenBank/DDBJ databases">
        <title>YIM 75000 draft genome.</title>
        <authorList>
            <person name="Tang S."/>
            <person name="Feng Y."/>
        </authorList>
    </citation>
    <scope>NUCLEOTIDE SEQUENCE [LARGE SCALE GENOMIC DNA]</scope>
    <source>
        <strain evidence="1 2">YIM 75000</strain>
    </source>
</reference>
<proteinExistence type="predicted"/>
<name>A0A3A3YP86_9ACTN</name>
<dbReference type="OrthoDB" id="9807535at2"/>
<protein>
    <submittedName>
        <fullName evidence="1">Uncharacterized protein</fullName>
    </submittedName>
</protein>
<accession>A0A3A3YP86</accession>
<dbReference type="AlphaFoldDB" id="A0A3A3YP86"/>
<gene>
    <name evidence="1" type="ORF">D5H78_18695</name>
</gene>
<evidence type="ECO:0000313" key="2">
    <source>
        <dbReference type="Proteomes" id="UP000265614"/>
    </source>
</evidence>
<dbReference type="Proteomes" id="UP000265614">
    <property type="component" value="Unassembled WGS sequence"/>
</dbReference>
<organism evidence="1 2">
    <name type="scientific">Vallicoccus soli</name>
    <dbReference type="NCBI Taxonomy" id="2339232"/>
    <lineage>
        <taxon>Bacteria</taxon>
        <taxon>Bacillati</taxon>
        <taxon>Actinomycetota</taxon>
        <taxon>Actinomycetes</taxon>
        <taxon>Motilibacterales</taxon>
        <taxon>Vallicoccaceae</taxon>
        <taxon>Vallicoccus</taxon>
    </lineage>
</organism>
<dbReference type="RefSeq" id="WP_119952031.1">
    <property type="nucleotide sequence ID" value="NZ_QZEZ01000014.1"/>
</dbReference>
<sequence length="90" mass="10114">MRLGQEREEDSERALLQLIGVLELAEGLDVAVERLELCTRGRCRQRYCGPFPVPALVIAGIRGWYRDEVQAWLQQSSCAGVRAERDVVVG</sequence>
<evidence type="ECO:0000313" key="1">
    <source>
        <dbReference type="EMBL" id="RJK92507.1"/>
    </source>
</evidence>